<evidence type="ECO:0000313" key="9">
    <source>
        <dbReference type="Proteomes" id="UP001381693"/>
    </source>
</evidence>
<gene>
    <name evidence="8" type="ORF">SK128_016491</name>
</gene>
<keyword evidence="6 7" id="KW-0472">Membrane</keyword>
<evidence type="ECO:0000256" key="7">
    <source>
        <dbReference type="SAM" id="Phobius"/>
    </source>
</evidence>
<keyword evidence="4 7" id="KW-0812">Transmembrane</keyword>
<reference evidence="8 9" key="1">
    <citation type="submission" date="2023-11" db="EMBL/GenBank/DDBJ databases">
        <title>Halocaridina rubra genome assembly.</title>
        <authorList>
            <person name="Smith C."/>
        </authorList>
    </citation>
    <scope>NUCLEOTIDE SEQUENCE [LARGE SCALE GENOMIC DNA]</scope>
    <source>
        <strain evidence="8">EP-1</strain>
        <tissue evidence="8">Whole</tissue>
    </source>
</reference>
<evidence type="ECO:0000256" key="5">
    <source>
        <dbReference type="ARBA" id="ARBA00022989"/>
    </source>
</evidence>
<protein>
    <recommendedName>
        <fullName evidence="10">UDP-galactose translocator</fullName>
    </recommendedName>
</protein>
<organism evidence="8 9">
    <name type="scientific">Halocaridina rubra</name>
    <name type="common">Hawaiian red shrimp</name>
    <dbReference type="NCBI Taxonomy" id="373956"/>
    <lineage>
        <taxon>Eukaryota</taxon>
        <taxon>Metazoa</taxon>
        <taxon>Ecdysozoa</taxon>
        <taxon>Arthropoda</taxon>
        <taxon>Crustacea</taxon>
        <taxon>Multicrustacea</taxon>
        <taxon>Malacostraca</taxon>
        <taxon>Eumalacostraca</taxon>
        <taxon>Eucarida</taxon>
        <taxon>Decapoda</taxon>
        <taxon>Pleocyemata</taxon>
        <taxon>Caridea</taxon>
        <taxon>Atyoidea</taxon>
        <taxon>Atyidae</taxon>
        <taxon>Halocaridina</taxon>
    </lineage>
</organism>
<feature type="transmembrane region" description="Helical" evidence="7">
    <location>
        <begin position="281"/>
        <end position="314"/>
    </location>
</feature>
<dbReference type="GO" id="GO:0000139">
    <property type="term" value="C:Golgi membrane"/>
    <property type="evidence" value="ECO:0007669"/>
    <property type="project" value="InterPro"/>
</dbReference>
<dbReference type="AlphaFoldDB" id="A0AAN9AF60"/>
<comment type="similarity">
    <text evidence="2">Belongs to the nucleotide-sugar transporter family. SLC35A subfamily.</text>
</comment>
<feature type="transmembrane region" description="Helical" evidence="7">
    <location>
        <begin position="176"/>
        <end position="197"/>
    </location>
</feature>
<evidence type="ECO:0000313" key="8">
    <source>
        <dbReference type="EMBL" id="KAK7082777.1"/>
    </source>
</evidence>
<dbReference type="InterPro" id="IPR007271">
    <property type="entry name" value="Nuc_sug_transpt"/>
</dbReference>
<evidence type="ECO:0000256" key="2">
    <source>
        <dbReference type="ARBA" id="ARBA00009976"/>
    </source>
</evidence>
<keyword evidence="9" id="KW-1185">Reference proteome</keyword>
<name>A0AAN9AF60_HALRR</name>
<evidence type="ECO:0000256" key="4">
    <source>
        <dbReference type="ARBA" id="ARBA00022692"/>
    </source>
</evidence>
<feature type="transmembrane region" description="Helical" evidence="7">
    <location>
        <begin position="247"/>
        <end position="269"/>
    </location>
</feature>
<proteinExistence type="inferred from homology"/>
<dbReference type="Proteomes" id="UP001381693">
    <property type="component" value="Unassembled WGS sequence"/>
</dbReference>
<keyword evidence="3" id="KW-0813">Transport</keyword>
<dbReference type="SUPFAM" id="SSF103481">
    <property type="entry name" value="Multidrug resistance efflux transporter EmrE"/>
    <property type="match status" value="1"/>
</dbReference>
<accession>A0AAN9AF60</accession>
<feature type="transmembrane region" description="Helical" evidence="7">
    <location>
        <begin position="119"/>
        <end position="136"/>
    </location>
</feature>
<evidence type="ECO:0000256" key="3">
    <source>
        <dbReference type="ARBA" id="ARBA00022597"/>
    </source>
</evidence>
<evidence type="ECO:0000256" key="6">
    <source>
        <dbReference type="ARBA" id="ARBA00023136"/>
    </source>
</evidence>
<dbReference type="Pfam" id="PF04142">
    <property type="entry name" value="Nuc_sug_transp"/>
    <property type="match status" value="1"/>
</dbReference>
<comment type="subcellular location">
    <subcellularLocation>
        <location evidence="1">Membrane</location>
        <topology evidence="1">Multi-pass membrane protein</topology>
    </subcellularLocation>
</comment>
<keyword evidence="5 7" id="KW-1133">Transmembrane helix</keyword>
<feature type="transmembrane region" description="Helical" evidence="7">
    <location>
        <begin position="217"/>
        <end position="235"/>
    </location>
</feature>
<dbReference type="EMBL" id="JAXCGZ010003891">
    <property type="protein sequence ID" value="KAK7082777.1"/>
    <property type="molecule type" value="Genomic_DNA"/>
</dbReference>
<keyword evidence="3" id="KW-0762">Sugar transport</keyword>
<dbReference type="PIRSF" id="PIRSF005799">
    <property type="entry name" value="UDP-gal_transpt"/>
    <property type="match status" value="1"/>
</dbReference>
<comment type="caution">
    <text evidence="8">The sequence shown here is derived from an EMBL/GenBank/DDBJ whole genome shotgun (WGS) entry which is preliminary data.</text>
</comment>
<feature type="transmembrane region" description="Helical" evidence="7">
    <location>
        <begin position="41"/>
        <end position="64"/>
    </location>
</feature>
<dbReference type="InterPro" id="IPR037185">
    <property type="entry name" value="EmrE-like"/>
</dbReference>
<feature type="transmembrane region" description="Helical" evidence="7">
    <location>
        <begin position="143"/>
        <end position="161"/>
    </location>
</feature>
<evidence type="ECO:0008006" key="10">
    <source>
        <dbReference type="Google" id="ProtNLM"/>
    </source>
</evidence>
<dbReference type="PANTHER" id="PTHR10231">
    <property type="entry name" value="NUCLEOTIDE-SUGAR TRANSMEMBRANE TRANSPORTER"/>
    <property type="match status" value="1"/>
</dbReference>
<sequence length="331" mass="36025">MGADKTVQVNYLKYVSLVTLTVQNSAVALSMRYARTRPGDMFIASTAVVMAEFVKLLASLFLVFKQEGSVQHWFMALHTQIWQQKIDTLKVCVPSFIYLVQNNLLYVSASNLDAATYQVTYQMKILTTAMFAVIILRKQLKTLQWLALVLLTAGVALVQLSSSDGGSSAASADQNRLLGCAAAIAACCCSGFAGIYFEKILKGSDVSVWVRNVQLSFLSLPLGVMTSLASDYSAIMEKGFFFGYDGYVTYLVVLNATGGLLVAMVVKYADNILKGFATSLAIVLSTIASVFMFGFVITFQFAIGTALVIGSIFLYSHEPKKPPVNPLMKVM</sequence>
<dbReference type="NCBIfam" id="TIGR00803">
    <property type="entry name" value="nst"/>
    <property type="match status" value="1"/>
</dbReference>
<evidence type="ECO:0000256" key="1">
    <source>
        <dbReference type="ARBA" id="ARBA00004141"/>
    </source>
</evidence>
<dbReference type="GO" id="GO:0015165">
    <property type="term" value="F:pyrimidine nucleotide-sugar transmembrane transporter activity"/>
    <property type="evidence" value="ECO:0007669"/>
    <property type="project" value="InterPro"/>
</dbReference>